<keyword evidence="2" id="KW-1185">Reference proteome</keyword>
<protein>
    <submittedName>
        <fullName evidence="1">Uncharacterized protein</fullName>
    </submittedName>
</protein>
<dbReference type="Proteomes" id="UP000308600">
    <property type="component" value="Unassembled WGS sequence"/>
</dbReference>
<organism evidence="1 2">
    <name type="scientific">Pluteus cervinus</name>
    <dbReference type="NCBI Taxonomy" id="181527"/>
    <lineage>
        <taxon>Eukaryota</taxon>
        <taxon>Fungi</taxon>
        <taxon>Dikarya</taxon>
        <taxon>Basidiomycota</taxon>
        <taxon>Agaricomycotina</taxon>
        <taxon>Agaricomycetes</taxon>
        <taxon>Agaricomycetidae</taxon>
        <taxon>Agaricales</taxon>
        <taxon>Pluteineae</taxon>
        <taxon>Pluteaceae</taxon>
        <taxon>Pluteus</taxon>
    </lineage>
</organism>
<dbReference type="EMBL" id="ML209491">
    <property type="protein sequence ID" value="TFK58269.1"/>
    <property type="molecule type" value="Genomic_DNA"/>
</dbReference>
<reference evidence="1 2" key="1">
    <citation type="journal article" date="2019" name="Nat. Ecol. Evol.">
        <title>Megaphylogeny resolves global patterns of mushroom evolution.</title>
        <authorList>
            <person name="Varga T."/>
            <person name="Krizsan K."/>
            <person name="Foldi C."/>
            <person name="Dima B."/>
            <person name="Sanchez-Garcia M."/>
            <person name="Sanchez-Ramirez S."/>
            <person name="Szollosi G.J."/>
            <person name="Szarkandi J.G."/>
            <person name="Papp V."/>
            <person name="Albert L."/>
            <person name="Andreopoulos W."/>
            <person name="Angelini C."/>
            <person name="Antonin V."/>
            <person name="Barry K.W."/>
            <person name="Bougher N.L."/>
            <person name="Buchanan P."/>
            <person name="Buyck B."/>
            <person name="Bense V."/>
            <person name="Catcheside P."/>
            <person name="Chovatia M."/>
            <person name="Cooper J."/>
            <person name="Damon W."/>
            <person name="Desjardin D."/>
            <person name="Finy P."/>
            <person name="Geml J."/>
            <person name="Haridas S."/>
            <person name="Hughes K."/>
            <person name="Justo A."/>
            <person name="Karasinski D."/>
            <person name="Kautmanova I."/>
            <person name="Kiss B."/>
            <person name="Kocsube S."/>
            <person name="Kotiranta H."/>
            <person name="LaButti K.M."/>
            <person name="Lechner B.E."/>
            <person name="Liimatainen K."/>
            <person name="Lipzen A."/>
            <person name="Lukacs Z."/>
            <person name="Mihaltcheva S."/>
            <person name="Morgado L.N."/>
            <person name="Niskanen T."/>
            <person name="Noordeloos M.E."/>
            <person name="Ohm R.A."/>
            <person name="Ortiz-Santana B."/>
            <person name="Ovrebo C."/>
            <person name="Racz N."/>
            <person name="Riley R."/>
            <person name="Savchenko A."/>
            <person name="Shiryaev A."/>
            <person name="Soop K."/>
            <person name="Spirin V."/>
            <person name="Szebenyi C."/>
            <person name="Tomsovsky M."/>
            <person name="Tulloss R.E."/>
            <person name="Uehling J."/>
            <person name="Grigoriev I.V."/>
            <person name="Vagvolgyi C."/>
            <person name="Papp T."/>
            <person name="Martin F.M."/>
            <person name="Miettinen O."/>
            <person name="Hibbett D.S."/>
            <person name="Nagy L.G."/>
        </authorList>
    </citation>
    <scope>NUCLEOTIDE SEQUENCE [LARGE SCALE GENOMIC DNA]</scope>
    <source>
        <strain evidence="1 2">NL-1719</strain>
    </source>
</reference>
<proteinExistence type="predicted"/>
<gene>
    <name evidence="1" type="ORF">BDN72DRAFT_884265</name>
</gene>
<evidence type="ECO:0000313" key="2">
    <source>
        <dbReference type="Proteomes" id="UP000308600"/>
    </source>
</evidence>
<evidence type="ECO:0000313" key="1">
    <source>
        <dbReference type="EMBL" id="TFK58269.1"/>
    </source>
</evidence>
<sequence length="150" mass="16262">MTREKRRTSNLNQNAEVEVEVKLQQAKGPLKGTAVEGGDIMQAAGRSALASKIKHATFDALGIPAILVHSQYLSVLHALRVITQYGIHIPPNPCLHLHAQTAVADLQLTSGQNQNPSPIDFIASDKRARLNSIQAALLSDRDSNPFKPEV</sequence>
<accession>A0ACD2ZXX9</accession>
<name>A0ACD2ZXX9_9AGAR</name>